<dbReference type="InterPro" id="IPR016024">
    <property type="entry name" value="ARM-type_fold"/>
</dbReference>
<dbReference type="SMART" id="SM01343">
    <property type="entry name" value="FATC"/>
    <property type="match status" value="1"/>
</dbReference>
<dbReference type="GO" id="GO:0005634">
    <property type="term" value="C:nucleus"/>
    <property type="evidence" value="ECO:0007669"/>
    <property type="project" value="TreeGrafter"/>
</dbReference>
<dbReference type="PROSITE" id="PS51190">
    <property type="entry name" value="FATC"/>
    <property type="match status" value="1"/>
</dbReference>
<dbReference type="InterPro" id="IPR003152">
    <property type="entry name" value="FATC_dom"/>
</dbReference>
<dbReference type="InterPro" id="IPR046807">
    <property type="entry name" value="Tra1_central"/>
</dbReference>
<dbReference type="GO" id="GO:0035267">
    <property type="term" value="C:NuA4 histone acetyltransferase complex"/>
    <property type="evidence" value="ECO:0007669"/>
    <property type="project" value="TreeGrafter"/>
</dbReference>
<evidence type="ECO:0000259" key="4">
    <source>
        <dbReference type="PROSITE" id="PS51190"/>
    </source>
</evidence>
<dbReference type="GO" id="GO:0006281">
    <property type="term" value="P:DNA repair"/>
    <property type="evidence" value="ECO:0007669"/>
    <property type="project" value="TreeGrafter"/>
</dbReference>
<dbReference type="InterPro" id="IPR011989">
    <property type="entry name" value="ARM-like"/>
</dbReference>
<dbReference type="PROSITE" id="PS51189">
    <property type="entry name" value="FAT"/>
    <property type="match status" value="1"/>
</dbReference>
<dbReference type="InterPro" id="IPR036940">
    <property type="entry name" value="PI3/4_kinase_cat_sf"/>
</dbReference>
<comment type="similarity">
    <text evidence="1">Belongs to the PI3/PI4-kinase family. TRA1 subfamily.</text>
</comment>
<proteinExistence type="inferred from homology"/>
<dbReference type="CDD" id="cd05163">
    <property type="entry name" value="PIKK_TRRAP"/>
    <property type="match status" value="1"/>
</dbReference>
<dbReference type="InterPro" id="IPR011009">
    <property type="entry name" value="Kinase-like_dom_sf"/>
</dbReference>
<evidence type="ECO:0000313" key="6">
    <source>
        <dbReference type="Proteomes" id="UP001152759"/>
    </source>
</evidence>
<keyword evidence="6" id="KW-1185">Reference proteome</keyword>
<dbReference type="SUPFAM" id="SSF48371">
    <property type="entry name" value="ARM repeat"/>
    <property type="match status" value="4"/>
</dbReference>
<dbReference type="SMART" id="SM00146">
    <property type="entry name" value="PI3Kc"/>
    <property type="match status" value="1"/>
</dbReference>
<dbReference type="EMBL" id="OU963866">
    <property type="protein sequence ID" value="CAH0389821.1"/>
    <property type="molecule type" value="Genomic_DNA"/>
</dbReference>
<dbReference type="Pfam" id="PF00454">
    <property type="entry name" value="PI3_PI4_kinase"/>
    <property type="match status" value="1"/>
</dbReference>
<dbReference type="InterPro" id="IPR014009">
    <property type="entry name" value="PIK_FAT"/>
</dbReference>
<dbReference type="Pfam" id="PF20175">
    <property type="entry name" value="Tra1_central"/>
    <property type="match status" value="1"/>
</dbReference>
<dbReference type="InterPro" id="IPR003151">
    <property type="entry name" value="PIK-rel_kinase_FAT"/>
</dbReference>
<name>A0A9P0ABU1_BEMTA</name>
<evidence type="ECO:0008006" key="7">
    <source>
        <dbReference type="Google" id="ProtNLM"/>
    </source>
</evidence>
<dbReference type="SUPFAM" id="SSF48452">
    <property type="entry name" value="TPR-like"/>
    <property type="match status" value="1"/>
</dbReference>
<dbReference type="Pfam" id="PF20206">
    <property type="entry name" value="Tra1_ring"/>
    <property type="match status" value="1"/>
</dbReference>
<dbReference type="Gene3D" id="1.25.10.10">
    <property type="entry name" value="Leucine-rich Repeat Variant"/>
    <property type="match status" value="1"/>
</dbReference>
<feature type="domain" description="FAT" evidence="3">
    <location>
        <begin position="2650"/>
        <end position="3214"/>
    </location>
</feature>
<dbReference type="PROSITE" id="PS50290">
    <property type="entry name" value="PI3_4_KINASE_3"/>
    <property type="match status" value="1"/>
</dbReference>
<gene>
    <name evidence="5" type="ORF">BEMITA_LOCUS8606</name>
</gene>
<dbReference type="PANTHER" id="PTHR11139:SF1">
    <property type="entry name" value="TRANSFORMATION_TRANSCRIPTION DOMAIN-ASSOCIATED PROTEIN"/>
    <property type="match status" value="1"/>
</dbReference>
<feature type="domain" description="PI3K/PI4K catalytic" evidence="2">
    <location>
        <begin position="3462"/>
        <end position="3786"/>
    </location>
</feature>
<dbReference type="SUPFAM" id="SSF56112">
    <property type="entry name" value="Protein kinase-like (PK-like)"/>
    <property type="match status" value="1"/>
</dbReference>
<dbReference type="GO" id="GO:0004672">
    <property type="term" value="F:protein kinase activity"/>
    <property type="evidence" value="ECO:0007669"/>
    <property type="project" value="UniProtKB-ARBA"/>
</dbReference>
<dbReference type="PANTHER" id="PTHR11139">
    <property type="entry name" value="ATAXIA TELANGIECTASIA MUTATED ATM -RELATED"/>
    <property type="match status" value="1"/>
</dbReference>
<reference evidence="5" key="1">
    <citation type="submission" date="2021-12" db="EMBL/GenBank/DDBJ databases">
        <authorList>
            <person name="King R."/>
        </authorList>
    </citation>
    <scope>NUCLEOTIDE SEQUENCE</scope>
</reference>
<dbReference type="InterPro" id="IPR000403">
    <property type="entry name" value="PI3/4_kinase_cat_dom"/>
</dbReference>
<feature type="domain" description="FATC" evidence="4">
    <location>
        <begin position="3790"/>
        <end position="3822"/>
    </location>
</feature>
<sequence length="3822" mass="434848">MAPPPLGMVEPIMQMNKYCSYVTMLADPNVKDENKLKAAQELSENYEIILASQQYPQFLEHSMKIFVKILNEGQPHFISEYTVHQVRKLLLELIYRMPVNDILRPYTETVLMLCMHLIESDNEENVLICLRIIIELNKHYRPAFTDVKPFITHFLNLVRSIYRELPNHMDNMFKPRPPPQVNDLSELDVESLLQMTYISTEILCKKGELAEGSGVNESYTLIPKGVVSLKVLQELPILIVLLYQLYKEHMEPELTSYIPVILHTITLQPALEYRLHPNFNKKVFADFMGAQIKSLSFLAYVLRLFQEAVSKQTDVMVEGMINMLTLCPMEVTNLRKELLIAARHILSTDLKIKFVPYMSRLCDEKVLLGNGWTTHESLRPPAFSMLADLVLNVRQHLPMADLERAVHLFSVNIHDETLPTSIQTISCKLLLNLVECVRQKGDDDKGSGHELLLQMLRVFVLKFKTVARLHLPALINKSKAQTAQQNPVAAVPQASAETKNEDVKVPIVGQQNPMDNQAKREKPDVNKPRFGFPATQTANYNIVECRALVKALVYGVKTIMMSCSNNKSGDAGGTKTLQACDPEVLIKLVKWALQALDIYTLTFTPTLPAMQRMIPPKQFVRSKEEKEVLEHFSSIFALLNPQVFREIFLTTIEYMVERIAGNYALQVIGNWFLTNLDTSPIFAPVLVEYLLGRMVEMGNGNAERSNLYLKLFKSVFESVQCFPTQNEHMLRPHLHKIVNRSMELAMTAKEPYNYFLLLRALFRSIGEGRHDLLYQEFLPLLPSLLQGLNSLQSGLHKQHMKDLFVELCLTVPVRLSSLLPYLPMLMDPLVSALNGSHTLISQGLRTLELCVDNLQPDFLYEHIQPVRADLMQALWRSLRYPTDQNAHVAFRVLGKFGGGNRKMMTEPQRLEYNNRGGLPPAIVVQFPEHSKPIQLPIDKILETAVNFLKSPTTELFYRRQCWEIVKSYTVASIRLDDDRLSMLKLFSHPSFTEGDIPHIQGSPYKCADKPCRDTHLTALTGLFIGASIKDLKKIASPFLIAVVRHYTMVAVAQQAGLFAIGGKQSRLEGGMDVIVLIDALAAVMGHEKKDVSRVIVPSLILIIDTATTLLGSKERAFRLPLMEYLAERMCALCYDRAWYAKLSGCQAIKFFYEDGWHRISARWIYQHLFVFMKAQLFVMMDLNGEVSSGAIDEAKHNLEKMIRRCGAPIEPGTDPELEAIQKKALGEVTYELIRQITSPTDLLREQSIHLLKVFAEMQGKTVPEVMEPHRDVLTVIISPKKNLLRHQAANAQIGLMEGNTFCSSLVPRLFTLDLEVELNKTFFNELRNLCSTQDQMLLKLPCYKSVSNLVPLRKAAMRVLAACHYIPAVTDKVFLSLYQALDKPNPELQEAAFECMKTFIAGAELDRALIRDALRPLLTTLSDVRSLHVSGARRLSYLVQLFPHSFNEKFCEQLLEHLHKLFNNLVQQQQQGGTKNGNMEEIIAIIINIFHEAPAASVRFIEPLTQLILQSEKSLNIGPSSPFREPLFKFLLRYPKETVDLVLQDKNVKESCWSKYLAFITKHKSGKPFRDVLQSDEGVQKLIQMVKAPVDYQSNLTEEEKEELRFQGVRIVAWLIKFDDQWLSSQFTLVDSLTEIWCDNQYQERHRKIETVSCAHWKEPQLLVDILLHFFSHHPTKIDLLFQLLRAVIGRFLPSFQKLHNFLETAVAQDYTVEWKRSAFFKFVELYQTPNVCEELVAKILQFIIIPCFSVCFECGKGDQLILGSDGHNIVSVFINDVIDIKESSKRADCVRTLVLQLACLLVEQAPHHIPCNKNNREQLQRLMTYAWPSLLNRNCMDPATRYHGHLLIAFIITKFNVFKRIVSQVFRSLLKAYSMEIRGVVRQALDILTPALPTKMNDGYATLAHSTKKIIVEEGHSMQQLYHICSIVVRHYKVYYPVRHHLVQSMITSIQRLGFTQSATIEHRKLAVELAEVIIKWELQRIKDENEPTDANIAAGIRKRPSVDDAGPPAKRIATGVSTPTPFAASGSSQEDLDVLKPIEKTHANAVLNFLARLACQLNENSAGTSAIPSQGELLSRRCIALIRMALKPDVWPQQNLDLRLAWLDKVFATVESQNANLANVCTALELFTFLITVMRKEQILATCKSLPNISSCIACSNTKVVRLVHGLLSRLMALFPTEPATSQVASKHEELECLYSCVSKVIYEGLANYEKSGNTNTLFRTVMALKAACSSNPSYVDRLVGQFVRVLQRLAREHLASLISHTSAETPNENPQLIRIGTNELLILCLDLVKNRVGGMSGETRKTFLFTIIIGLIEKTSDIKIMRTILKIIEDWMNGPNVQGSPTLREKSMLLIKLMQFVEKKFPDLNTQFLELVNNIYRDEVLKSSELTIKLEPAFLSGLRCMVPALRAKFFDVLDRSMRRRLLDRLLYIVAAQNWEPMGHHYWLKQCIELIMVTASQTTQLQLAGETTSLLPCVTSVINLAEPNDRDNFVVFACPKEEMPDSSMSETSIEDLGDLELIGNDADTVVVKQEPGVGVAGLTREANLQKLIGFQAKFLETVRETKTVNILGAVAQLGHMDTTLAESIWLDMFPRLWGILSERQQSILGGEIVAFIGSGIHVVQRDSHPSAICTFYESLAHCNPQISLKPVMMTYLGKSHNLWHRVTLQLEQAVIDQQLVDGAKKKWETVDCYDFEPDNSPQQDLIDNLAEMYSRLREEDMWAGLLQKHAKHPETSMALAYEQQGFFEQALTMYETIISKSRQELSSDPAPMSERRLWERQWIRCTKELNQWDNLLEFAKTKGNVNPFLVLESAWRVPNWSLMEEALSHVDMSCPKELMWKVNLYRGFLAICHSDQLDMSVVERYVKLASGLCMREWRQLPHIVSHIHLPLLQAAQQIMELQEAAMIHQGILSGRNSTNSLHDMKATVKTWRNRLPVIADDLSHWSDVFTWRQHHYQHISTSFANQQDQPSNTHSIVGVHASAEAIVHFGKIARKHNLTGVCLDSLSRLYTIPTVPIVDCFHKIKQHVKCYLQMKSELQEGLEVIKCTKLCFLTKEMKAEFFALEGMLLSQTGRMEEANKAFSTAVQMHDTLVKAWALWGEHMETQFTQNPTDMATGAAAITCFLHACRHQNESKSRKYLAKVLWLLTYDNDKFALMDAVDKYSVGVPPVQWLPWIPQLLTCLVRNEGTLVLNLLTQVGRMYPQAVFFPIRTLFLTLKIEQRERFKQSEAAEKQQANLQSVSGVTESAQQGKFLPSNKMGTNPDTGPIKATPAMWRCSRIMNNLREIHPTTLLSLEGIVDQMIWFRENWYEEVLRQLRQGLTKCYGIAFENRGAVNDATITPHTLNFVNKMVATFGLGVGSESMAIRAHNTIQDPVFQRMKMSFTADFDFTMPGAMKLHNIITKLKKWIKIIDARTKILPKSFLLEEKCRFLSNFSLQTAEVELPGEFLLPKYTHYQVRIARFLPRVEIVQKHNAAARRLLIRGHNGKIYPYLVIYDSGLGDARREERLLQLMRMLNHYLSKQKETARRFLQMTVPRVVAASSQMRLVEDNPSSISLLDIYQKSCQRLCIDHDVPLINYYTRLATIQSRGSQASQQVLRDFLMEVQSNVIPRTLLKEWALRTYVGPTDYWTFRKVLTSQLSLACFVEYVLHLTRLNPDMMLIHQDSGLVNIAYFKFDIDENKGELDANRPVPFRLTPNISELLSEVGVSGPLTASMIATARCFSQPNFKVQTILRAILKDEMLVACYKKVNSRPTDEEGIPHTTGDVPGEMIINLVTKAVTAISNRLNALTTVDGADSKVSTLVAAAKSTDNLCRMDPAWYPWL</sequence>
<evidence type="ECO:0000259" key="2">
    <source>
        <dbReference type="PROSITE" id="PS50290"/>
    </source>
</evidence>
<dbReference type="GO" id="GO:0006355">
    <property type="term" value="P:regulation of DNA-templated transcription"/>
    <property type="evidence" value="ECO:0007669"/>
    <property type="project" value="TreeGrafter"/>
</dbReference>
<dbReference type="Pfam" id="PF02259">
    <property type="entry name" value="FAT"/>
    <property type="match status" value="1"/>
</dbReference>
<evidence type="ECO:0000313" key="5">
    <source>
        <dbReference type="EMBL" id="CAH0389821.1"/>
    </source>
</evidence>
<dbReference type="Proteomes" id="UP001152759">
    <property type="component" value="Chromosome 5"/>
</dbReference>
<dbReference type="Gene3D" id="1.10.1070.11">
    <property type="entry name" value="Phosphatidylinositol 3-/4-kinase, catalytic domain"/>
    <property type="match status" value="1"/>
</dbReference>
<dbReference type="InterPro" id="IPR050517">
    <property type="entry name" value="DDR_Repair_Kinase"/>
</dbReference>
<dbReference type="InterPro" id="IPR046805">
    <property type="entry name" value="Tra1_ring"/>
</dbReference>
<dbReference type="GO" id="GO:0000124">
    <property type="term" value="C:SAGA complex"/>
    <property type="evidence" value="ECO:0007669"/>
    <property type="project" value="TreeGrafter"/>
</dbReference>
<dbReference type="InterPro" id="IPR011990">
    <property type="entry name" value="TPR-like_helical_dom_sf"/>
</dbReference>
<accession>A0A9P0ABU1</accession>
<protein>
    <recommendedName>
        <fullName evidence="7">Transformation/transcription domain-associated protein</fullName>
    </recommendedName>
</protein>
<evidence type="ECO:0000256" key="1">
    <source>
        <dbReference type="ARBA" id="ARBA00007234"/>
    </source>
</evidence>
<organism evidence="5 6">
    <name type="scientific">Bemisia tabaci</name>
    <name type="common">Sweetpotato whitefly</name>
    <name type="synonym">Aleurodes tabaci</name>
    <dbReference type="NCBI Taxonomy" id="7038"/>
    <lineage>
        <taxon>Eukaryota</taxon>
        <taxon>Metazoa</taxon>
        <taxon>Ecdysozoa</taxon>
        <taxon>Arthropoda</taxon>
        <taxon>Hexapoda</taxon>
        <taxon>Insecta</taxon>
        <taxon>Pterygota</taxon>
        <taxon>Neoptera</taxon>
        <taxon>Paraneoptera</taxon>
        <taxon>Hemiptera</taxon>
        <taxon>Sternorrhyncha</taxon>
        <taxon>Aleyrodoidea</taxon>
        <taxon>Aleyrodidae</taxon>
        <taxon>Aleyrodinae</taxon>
        <taxon>Bemisia</taxon>
    </lineage>
</organism>
<evidence type="ECO:0000259" key="3">
    <source>
        <dbReference type="PROSITE" id="PS51189"/>
    </source>
</evidence>